<keyword evidence="4" id="KW-1185">Reference proteome</keyword>
<evidence type="ECO:0000313" key="4">
    <source>
        <dbReference type="Proteomes" id="UP000218944"/>
    </source>
</evidence>
<feature type="region of interest" description="Disordered" evidence="1">
    <location>
        <begin position="61"/>
        <end position="142"/>
    </location>
</feature>
<dbReference type="AlphaFoldDB" id="A0A2A2CZC9"/>
<feature type="signal peptide" evidence="2">
    <location>
        <begin position="1"/>
        <end position="26"/>
    </location>
</feature>
<organism evidence="3 4">
    <name type="scientific">Streptomyces albireticuli</name>
    <dbReference type="NCBI Taxonomy" id="1940"/>
    <lineage>
        <taxon>Bacteria</taxon>
        <taxon>Bacillati</taxon>
        <taxon>Actinomycetota</taxon>
        <taxon>Actinomycetes</taxon>
        <taxon>Kitasatosporales</taxon>
        <taxon>Streptomycetaceae</taxon>
        <taxon>Streptomyces</taxon>
    </lineage>
</organism>
<evidence type="ECO:0008006" key="5">
    <source>
        <dbReference type="Google" id="ProtNLM"/>
    </source>
</evidence>
<dbReference type="RefSeq" id="WP_095584752.1">
    <property type="nucleotide sequence ID" value="NZ_JAJQQS010000026.1"/>
</dbReference>
<comment type="caution">
    <text evidence="3">The sequence shown here is derived from an EMBL/GenBank/DDBJ whole genome shotgun (WGS) entry which is preliminary data.</text>
</comment>
<dbReference type="Proteomes" id="UP000218944">
    <property type="component" value="Unassembled WGS sequence"/>
</dbReference>
<feature type="region of interest" description="Disordered" evidence="1">
    <location>
        <begin position="27"/>
        <end position="46"/>
    </location>
</feature>
<dbReference type="EMBL" id="NSJV01000641">
    <property type="protein sequence ID" value="PAU44631.1"/>
    <property type="molecule type" value="Genomic_DNA"/>
</dbReference>
<name>A0A2A2CZC9_9ACTN</name>
<evidence type="ECO:0000313" key="3">
    <source>
        <dbReference type="EMBL" id="PAU44631.1"/>
    </source>
</evidence>
<keyword evidence="2" id="KW-0732">Signal</keyword>
<protein>
    <recommendedName>
        <fullName evidence="5">Lipoprotein</fullName>
    </recommendedName>
</protein>
<feature type="chain" id="PRO_5011996666" description="Lipoprotein" evidence="2">
    <location>
        <begin position="27"/>
        <end position="502"/>
    </location>
</feature>
<evidence type="ECO:0000256" key="2">
    <source>
        <dbReference type="SAM" id="SignalP"/>
    </source>
</evidence>
<gene>
    <name evidence="3" type="ORF">CK936_33830</name>
</gene>
<sequence>MRIPSRTIALPALTAASLLVAGCSAAGPATTASGGGTEPAATTPPPAADRQLAVKAAIPEGSGAPSAVAHPSGGGRQAEKSSLKVASYDRKSGRAVISGATKGARKPSLAHPSASAPAGSAAPSSPAGSAAPSAPAAGAGHNSSVAVGDIIASAPTPGAPDGVLAKVTQVLGSTDKGTEVNTTPATLGALLGDAKADGKVPVDPSAVTVEPLVKGTKVSWAKTGDVRFGPKGGKVPLGSLRIDVGTSIATAKDAPASAAASASGFVQLAPEVDFSYDGRGGSGLAPGAASLALAGDWTAGWELKGQAAASTDAKPLRVPFAKLKATPVIQVGPVPVVVNVGLTCYLQVDADGRVNVDIKQDLKGGFRVGGDYTHAKGWAPVNTSDITATSPRATVSAAGKVKATLGTEASLGLYGTVGVTADIAPYLRAEAEGEASAAMDGSASAAGKWKAFGGLDLSGALQVQLKIFNTPIFEKPVPLGALHREWKLAEGAGAVSTGARRR</sequence>
<feature type="compositionally biased region" description="Basic and acidic residues" evidence="1">
    <location>
        <begin position="77"/>
        <end position="92"/>
    </location>
</feature>
<evidence type="ECO:0000256" key="1">
    <source>
        <dbReference type="SAM" id="MobiDB-lite"/>
    </source>
</evidence>
<dbReference type="PROSITE" id="PS51257">
    <property type="entry name" value="PROKAR_LIPOPROTEIN"/>
    <property type="match status" value="1"/>
</dbReference>
<reference evidence="3 4" key="1">
    <citation type="submission" date="2017-08" db="EMBL/GenBank/DDBJ databases">
        <title>Genome sequence of Streptomyces albireticuli NRRL B-1670.</title>
        <authorList>
            <person name="Graham D.E."/>
            <person name="Mahan K.M."/>
            <person name="Klingeman D.M."/>
            <person name="Hettich R.L."/>
            <person name="Parry R.J."/>
            <person name="Spain J.C."/>
        </authorList>
    </citation>
    <scope>NUCLEOTIDE SEQUENCE [LARGE SCALE GENOMIC DNA]</scope>
    <source>
        <strain evidence="3 4">NRRL B-1670</strain>
    </source>
</reference>
<accession>A0A2A2CZC9</accession>
<feature type="compositionally biased region" description="Low complexity" evidence="1">
    <location>
        <begin position="112"/>
        <end position="140"/>
    </location>
</feature>
<proteinExistence type="predicted"/>